<proteinExistence type="predicted"/>
<dbReference type="AlphaFoldDB" id="A0AAF3J301"/>
<organism evidence="2 3">
    <name type="scientific">Mesorhabditis belari</name>
    <dbReference type="NCBI Taxonomy" id="2138241"/>
    <lineage>
        <taxon>Eukaryota</taxon>
        <taxon>Metazoa</taxon>
        <taxon>Ecdysozoa</taxon>
        <taxon>Nematoda</taxon>
        <taxon>Chromadorea</taxon>
        <taxon>Rhabditida</taxon>
        <taxon>Rhabditina</taxon>
        <taxon>Rhabditomorpha</taxon>
        <taxon>Rhabditoidea</taxon>
        <taxon>Rhabditidae</taxon>
        <taxon>Mesorhabditinae</taxon>
        <taxon>Mesorhabditis</taxon>
    </lineage>
</organism>
<keyword evidence="1" id="KW-0732">Signal</keyword>
<evidence type="ECO:0000313" key="2">
    <source>
        <dbReference type="Proteomes" id="UP000887575"/>
    </source>
</evidence>
<evidence type="ECO:0000313" key="3">
    <source>
        <dbReference type="WBParaSite" id="MBELARI_LOCUS13019"/>
    </source>
</evidence>
<evidence type="ECO:0000256" key="1">
    <source>
        <dbReference type="SAM" id="SignalP"/>
    </source>
</evidence>
<reference evidence="3" key="1">
    <citation type="submission" date="2024-02" db="UniProtKB">
        <authorList>
            <consortium name="WormBaseParasite"/>
        </authorList>
    </citation>
    <scope>IDENTIFICATION</scope>
</reference>
<dbReference type="WBParaSite" id="MBELARI_LOCUS13019">
    <property type="protein sequence ID" value="MBELARI_LOCUS13019"/>
    <property type="gene ID" value="MBELARI_LOCUS13019"/>
</dbReference>
<accession>A0AAF3J301</accession>
<protein>
    <submittedName>
        <fullName evidence="3">Secreted protein</fullName>
    </submittedName>
</protein>
<sequence>MLSHLVLVICVLVKWSEAQANVGGGNEAGGHEDPYRSAYDTDQPQCGTQGIALFQKPLYQGDVLGLCLDRSSKCVDFPPGWSRMVESVYVGNEKACYMLFTSENCDGMEFKVNYRKVKERKTENLFDNNLAGRHASIRVCNEYETTHH</sequence>
<keyword evidence="2" id="KW-1185">Reference proteome</keyword>
<feature type="signal peptide" evidence="1">
    <location>
        <begin position="1"/>
        <end position="18"/>
    </location>
</feature>
<dbReference type="Proteomes" id="UP000887575">
    <property type="component" value="Unassembled WGS sequence"/>
</dbReference>
<feature type="chain" id="PRO_5042004278" evidence="1">
    <location>
        <begin position="19"/>
        <end position="148"/>
    </location>
</feature>
<name>A0AAF3J301_9BILA</name>